<protein>
    <recommendedName>
        <fullName evidence="10">DNA repair endonuclease XPF</fullName>
    </recommendedName>
</protein>
<sequence length="972" mass="111905">MDALLEYENQIYLDMFHNDALLVMAEGLGIERIFSNFIKLYCDPTNLVIILNTHEAEEQYFTNKLKGDSILEYEHLTKITTETHSQNERSQVYLKGGCFFVTSRILVVDMLTDRIPIDLITGILVYNAHKIIDSCQETFILRMFRQKNKKGFIKAFSDNPIYFTKGFSKVERVMKNLFVKKLFIYPRFHIDVESELTKHKPDVIEIHVGLSENSSRVQMALMDILNVLLQEFKGCCSYIDHDFLTMEMVISRPFDQIVKAQLEPVWNQLGSKPKQLISDIRTLRLLLYYLTQYDSITFFKMLNCLKSHEKDIGRSSGWMFLDAANELFTKARIRVYGTEMRNYSKPHPKSKFKYSKESKEMTNRIIQESPKLKVLKEILEELGTEENTDAEINILIVANDDRTCSQIKHFLRNNRMTRKLGNGSAKASKQFDKYDITDDQKPDEKEDEFIVKMILKPLSSNDPNDLNRQVDSKISKILKQTHRKNKEKETVTLTQMVKKTTSTKESNEKQSSSENEEENGSSSSSSSEEENPTENQTEASEANKSTKKNTNLFLSALEGGTRQKISLIKLLFDTRPKYVILYDSQLWFVRQLEVIQCLNYKNPMRVYFMIYTNSSEEQRYLTSIRTEKESFEILIREKANMIVTEEQDGKLELPKETEKETIIAQANSRKGGIAQEVNQESEVPKIIVDMREFRSELPSILHKRGFHIEPCTLEVGDYVLTPNITVERKSINDLIESLANGRLYNQCNSMSRSYKTPVLLIEFDSNKPFQLNSYQALASNEISTQHTSSKLALLTIHFPKLRILWCSSPSETAEIFEELKANSPQPDAETAMSIKTDQVIEDEDMKFNPVLKDILLKIPGIDSKNVNRVITKVKDLCALCVMSEEELTDVLENSKAAKIVFEFLNKSKKGETSSLVTDEVDFEDLDDFYSEESKKTKVQAESTKDILNVKSKSKGKTASTTKPKAQTKSKKK</sequence>
<feature type="region of interest" description="Disordered" evidence="11">
    <location>
        <begin position="477"/>
        <end position="547"/>
    </location>
</feature>
<evidence type="ECO:0000256" key="10">
    <source>
        <dbReference type="ARBA" id="ARBA00072370"/>
    </source>
</evidence>
<keyword evidence="5" id="KW-0227">DNA damage</keyword>
<dbReference type="InterPro" id="IPR047520">
    <property type="entry name" value="XPF_nuclease"/>
</dbReference>
<gene>
    <name evidence="13" type="ORF">OXX778_LOCUS4569</name>
</gene>
<evidence type="ECO:0000313" key="14">
    <source>
        <dbReference type="Proteomes" id="UP000663879"/>
    </source>
</evidence>
<evidence type="ECO:0000256" key="6">
    <source>
        <dbReference type="ARBA" id="ARBA00022801"/>
    </source>
</evidence>
<dbReference type="FunFam" id="3.40.50.10130:FF:000002">
    <property type="entry name" value="DNA repair endonuclease XPF"/>
    <property type="match status" value="1"/>
</dbReference>
<evidence type="ECO:0000256" key="8">
    <source>
        <dbReference type="ARBA" id="ARBA00023204"/>
    </source>
</evidence>
<evidence type="ECO:0000256" key="11">
    <source>
        <dbReference type="SAM" id="MobiDB-lite"/>
    </source>
</evidence>
<keyword evidence="4" id="KW-0255">Endonuclease</keyword>
<comment type="similarity">
    <text evidence="2">Belongs to the XPF family.</text>
</comment>
<dbReference type="SUPFAM" id="SSF52980">
    <property type="entry name" value="Restriction endonuclease-like"/>
    <property type="match status" value="1"/>
</dbReference>
<evidence type="ECO:0000256" key="4">
    <source>
        <dbReference type="ARBA" id="ARBA00022759"/>
    </source>
</evidence>
<keyword evidence="7" id="KW-0238">DNA-binding</keyword>
<dbReference type="PANTHER" id="PTHR10150">
    <property type="entry name" value="DNA REPAIR ENDONUCLEASE XPF"/>
    <property type="match status" value="1"/>
</dbReference>
<dbReference type="Gene3D" id="3.40.50.10130">
    <property type="match status" value="1"/>
</dbReference>
<feature type="compositionally biased region" description="Low complexity" evidence="11">
    <location>
        <begin position="498"/>
        <end position="513"/>
    </location>
</feature>
<accession>A0A813Q8X9</accession>
<evidence type="ECO:0000313" key="13">
    <source>
        <dbReference type="EMBL" id="CAF0763664.1"/>
    </source>
</evidence>
<organism evidence="13 14">
    <name type="scientific">Brachionus calyciflorus</name>
    <dbReference type="NCBI Taxonomy" id="104777"/>
    <lineage>
        <taxon>Eukaryota</taxon>
        <taxon>Metazoa</taxon>
        <taxon>Spiralia</taxon>
        <taxon>Gnathifera</taxon>
        <taxon>Rotifera</taxon>
        <taxon>Eurotatoria</taxon>
        <taxon>Monogononta</taxon>
        <taxon>Pseudotrocha</taxon>
        <taxon>Ploima</taxon>
        <taxon>Brachionidae</taxon>
        <taxon>Brachionus</taxon>
    </lineage>
</organism>
<evidence type="ECO:0000256" key="2">
    <source>
        <dbReference type="ARBA" id="ARBA00010015"/>
    </source>
</evidence>
<feature type="domain" description="ERCC4" evidence="12">
    <location>
        <begin position="685"/>
        <end position="765"/>
    </location>
</feature>
<dbReference type="GO" id="GO:1901255">
    <property type="term" value="P:nucleotide-excision repair involved in interstrand cross-link repair"/>
    <property type="evidence" value="ECO:0007669"/>
    <property type="project" value="TreeGrafter"/>
</dbReference>
<dbReference type="GO" id="GO:0000014">
    <property type="term" value="F:single-stranded DNA endodeoxyribonuclease activity"/>
    <property type="evidence" value="ECO:0007669"/>
    <property type="project" value="TreeGrafter"/>
</dbReference>
<comment type="caution">
    <text evidence="13">The sequence shown here is derived from an EMBL/GenBank/DDBJ whole genome shotgun (WGS) entry which is preliminary data.</text>
</comment>
<keyword evidence="6" id="KW-0378">Hydrolase</keyword>
<dbReference type="CDD" id="cd20078">
    <property type="entry name" value="XPF_nuclease_XPF_euk"/>
    <property type="match status" value="1"/>
</dbReference>
<keyword evidence="8" id="KW-0234">DNA repair</keyword>
<dbReference type="SMART" id="SM00891">
    <property type="entry name" value="ERCC4"/>
    <property type="match status" value="1"/>
</dbReference>
<dbReference type="AlphaFoldDB" id="A0A813Q8X9"/>
<keyword evidence="3" id="KW-0540">Nuclease</keyword>
<comment type="subcellular location">
    <subcellularLocation>
        <location evidence="1">Nucleus</location>
    </subcellularLocation>
</comment>
<dbReference type="InterPro" id="IPR011335">
    <property type="entry name" value="Restrct_endonuc-II-like"/>
</dbReference>
<dbReference type="PANTHER" id="PTHR10150:SF0">
    <property type="entry name" value="DNA REPAIR ENDONUCLEASE XPF"/>
    <property type="match status" value="1"/>
</dbReference>
<dbReference type="Gene3D" id="1.10.150.20">
    <property type="entry name" value="5' to 3' exonuclease, C-terminal subdomain"/>
    <property type="match status" value="1"/>
</dbReference>
<dbReference type="NCBIfam" id="TIGR00596">
    <property type="entry name" value="rad1"/>
    <property type="match status" value="1"/>
</dbReference>
<dbReference type="GO" id="GO:0000712">
    <property type="term" value="P:resolution of meiotic recombination intermediates"/>
    <property type="evidence" value="ECO:0007669"/>
    <property type="project" value="TreeGrafter"/>
</dbReference>
<feature type="region of interest" description="Disordered" evidence="11">
    <location>
        <begin position="946"/>
        <end position="972"/>
    </location>
</feature>
<evidence type="ECO:0000256" key="5">
    <source>
        <dbReference type="ARBA" id="ARBA00022763"/>
    </source>
</evidence>
<evidence type="ECO:0000256" key="7">
    <source>
        <dbReference type="ARBA" id="ARBA00023125"/>
    </source>
</evidence>
<evidence type="ECO:0000256" key="9">
    <source>
        <dbReference type="ARBA" id="ARBA00023242"/>
    </source>
</evidence>
<evidence type="ECO:0000256" key="1">
    <source>
        <dbReference type="ARBA" id="ARBA00004123"/>
    </source>
</evidence>
<dbReference type="GO" id="GO:0000110">
    <property type="term" value="C:nucleotide-excision repair factor 1 complex"/>
    <property type="evidence" value="ECO:0007669"/>
    <property type="project" value="TreeGrafter"/>
</dbReference>
<dbReference type="InterPro" id="IPR006167">
    <property type="entry name" value="XPF"/>
</dbReference>
<evidence type="ECO:0000259" key="12">
    <source>
        <dbReference type="SMART" id="SM00891"/>
    </source>
</evidence>
<dbReference type="GO" id="GO:0000724">
    <property type="term" value="P:double-strand break repair via homologous recombination"/>
    <property type="evidence" value="ECO:0007669"/>
    <property type="project" value="TreeGrafter"/>
</dbReference>
<evidence type="ECO:0000256" key="3">
    <source>
        <dbReference type="ARBA" id="ARBA00022722"/>
    </source>
</evidence>
<keyword evidence="14" id="KW-1185">Reference proteome</keyword>
<dbReference type="GO" id="GO:0003684">
    <property type="term" value="F:damaged DNA binding"/>
    <property type="evidence" value="ECO:0007669"/>
    <property type="project" value="TreeGrafter"/>
</dbReference>
<dbReference type="GO" id="GO:0003697">
    <property type="term" value="F:single-stranded DNA binding"/>
    <property type="evidence" value="ECO:0007669"/>
    <property type="project" value="InterPro"/>
</dbReference>
<dbReference type="Pfam" id="PF02732">
    <property type="entry name" value="ERCC4"/>
    <property type="match status" value="1"/>
</dbReference>
<reference evidence="13" key="1">
    <citation type="submission" date="2021-02" db="EMBL/GenBank/DDBJ databases">
        <authorList>
            <person name="Nowell W R."/>
        </authorList>
    </citation>
    <scope>NUCLEOTIDE SEQUENCE</scope>
    <source>
        <strain evidence="13">Ploen Becks lab</strain>
    </source>
</reference>
<dbReference type="InterPro" id="IPR006166">
    <property type="entry name" value="ERCC4_domain"/>
</dbReference>
<keyword evidence="9" id="KW-0539">Nucleus</keyword>
<dbReference type="InterPro" id="IPR010994">
    <property type="entry name" value="RuvA_2-like"/>
</dbReference>
<name>A0A813Q8X9_9BILA</name>
<dbReference type="EMBL" id="CAJNOC010000455">
    <property type="protein sequence ID" value="CAF0763664.1"/>
    <property type="molecule type" value="Genomic_DNA"/>
</dbReference>
<dbReference type="OrthoDB" id="361020at2759"/>
<proteinExistence type="inferred from homology"/>
<dbReference type="SUPFAM" id="SSF47781">
    <property type="entry name" value="RuvA domain 2-like"/>
    <property type="match status" value="1"/>
</dbReference>
<feature type="compositionally biased region" description="Basic and acidic residues" evidence="11">
    <location>
        <begin position="429"/>
        <end position="444"/>
    </location>
</feature>
<feature type="region of interest" description="Disordered" evidence="11">
    <location>
        <begin position="421"/>
        <end position="444"/>
    </location>
</feature>
<dbReference type="Proteomes" id="UP000663879">
    <property type="component" value="Unassembled WGS sequence"/>
</dbReference>